<keyword evidence="5 7" id="KW-0694">RNA-binding</keyword>
<dbReference type="PANTHER" id="PTHR31739:SF34">
    <property type="entry name" value="TERPENE SYNTHASE METAL-BINDING DOMAIN-CONTAINING PROTEIN"/>
    <property type="match status" value="1"/>
</dbReference>
<dbReference type="PANTHER" id="PTHR31739">
    <property type="entry name" value="ENT-COPALYL DIPHOSPHATE SYNTHASE, CHLOROPLASTIC"/>
    <property type="match status" value="1"/>
</dbReference>
<accession>A0A6A6LWT5</accession>
<dbReference type="GO" id="GO:1990904">
    <property type="term" value="C:ribonucleoprotein complex"/>
    <property type="evidence" value="ECO:0007669"/>
    <property type="project" value="UniProtKB-UniRule"/>
</dbReference>
<dbReference type="InterPro" id="IPR050148">
    <property type="entry name" value="Terpene_synthase-like"/>
</dbReference>
<dbReference type="InterPro" id="IPR008930">
    <property type="entry name" value="Terpenoid_cyclase/PrenylTrfase"/>
</dbReference>
<proteinExistence type="inferred from homology"/>
<organism evidence="11 12">
    <name type="scientific">Hevea brasiliensis</name>
    <name type="common">Para rubber tree</name>
    <name type="synonym">Siphonia brasiliensis</name>
    <dbReference type="NCBI Taxonomy" id="3981"/>
    <lineage>
        <taxon>Eukaryota</taxon>
        <taxon>Viridiplantae</taxon>
        <taxon>Streptophyta</taxon>
        <taxon>Embryophyta</taxon>
        <taxon>Tracheophyta</taxon>
        <taxon>Spermatophyta</taxon>
        <taxon>Magnoliopsida</taxon>
        <taxon>eudicotyledons</taxon>
        <taxon>Gunneridae</taxon>
        <taxon>Pentapetalae</taxon>
        <taxon>rosids</taxon>
        <taxon>fabids</taxon>
        <taxon>Malpighiales</taxon>
        <taxon>Euphorbiaceae</taxon>
        <taxon>Crotonoideae</taxon>
        <taxon>Micrandreae</taxon>
        <taxon>Hevea</taxon>
    </lineage>
</organism>
<dbReference type="SMR" id="A0A6A6LWT5"/>
<dbReference type="Gene3D" id="1.50.10.130">
    <property type="entry name" value="Terpene synthase, N-terminal domain"/>
    <property type="match status" value="1"/>
</dbReference>
<dbReference type="SUPFAM" id="SSF48576">
    <property type="entry name" value="Terpenoid synthases"/>
    <property type="match status" value="1"/>
</dbReference>
<dbReference type="Pfam" id="PF01397">
    <property type="entry name" value="Terpene_synth"/>
    <property type="match status" value="1"/>
</dbReference>
<dbReference type="PROSITE" id="PS51939">
    <property type="entry name" value="XRRM"/>
    <property type="match status" value="1"/>
</dbReference>
<evidence type="ECO:0000313" key="12">
    <source>
        <dbReference type="Proteomes" id="UP000467840"/>
    </source>
</evidence>
<evidence type="ECO:0000313" key="11">
    <source>
        <dbReference type="EMBL" id="KAF2304486.1"/>
    </source>
</evidence>
<comment type="cofactor">
    <cofactor evidence="1">
        <name>Mg(2+)</name>
        <dbReference type="ChEBI" id="CHEBI:18420"/>
    </cofactor>
</comment>
<evidence type="ECO:0000259" key="9">
    <source>
        <dbReference type="PROSITE" id="PS50102"/>
    </source>
</evidence>
<dbReference type="InterPro" id="IPR012677">
    <property type="entry name" value="Nucleotide-bd_a/b_plait_sf"/>
</dbReference>
<feature type="domain" description="RRM" evidence="9">
    <location>
        <begin position="523"/>
        <end position="613"/>
    </location>
</feature>
<evidence type="ECO:0000256" key="6">
    <source>
        <dbReference type="ARBA" id="ARBA00023239"/>
    </source>
</evidence>
<dbReference type="AlphaFoldDB" id="A0A6A6LWT5"/>
<evidence type="ECO:0000256" key="7">
    <source>
        <dbReference type="PROSITE-ProRule" id="PRU00176"/>
    </source>
</evidence>
<protein>
    <submittedName>
        <fullName evidence="11">Uncharacterized protein</fullName>
    </submittedName>
</protein>
<feature type="region of interest" description="Disordered" evidence="8">
    <location>
        <begin position="657"/>
        <end position="735"/>
    </location>
</feature>
<dbReference type="PROSITE" id="PS50102">
    <property type="entry name" value="RRM"/>
    <property type="match status" value="1"/>
</dbReference>
<dbReference type="InterPro" id="IPR000504">
    <property type="entry name" value="RRM_dom"/>
</dbReference>
<evidence type="ECO:0000259" key="10">
    <source>
        <dbReference type="PROSITE" id="PS51939"/>
    </source>
</evidence>
<name>A0A6A6LWT5_HEVBR</name>
<dbReference type="Pfam" id="PF03936">
    <property type="entry name" value="Terpene_synth_C"/>
    <property type="match status" value="1"/>
</dbReference>
<dbReference type="InterPro" id="IPR036965">
    <property type="entry name" value="Terpene_synth_N_sf"/>
</dbReference>
<evidence type="ECO:0000256" key="4">
    <source>
        <dbReference type="ARBA" id="ARBA00022842"/>
    </source>
</evidence>
<dbReference type="Gene3D" id="1.10.600.10">
    <property type="entry name" value="Farnesyl Diphosphate Synthase"/>
    <property type="match status" value="1"/>
</dbReference>
<evidence type="ECO:0000256" key="3">
    <source>
        <dbReference type="ARBA" id="ARBA00022723"/>
    </source>
</evidence>
<dbReference type="GO" id="GO:0009507">
    <property type="term" value="C:chloroplast"/>
    <property type="evidence" value="ECO:0007669"/>
    <property type="project" value="TreeGrafter"/>
</dbReference>
<dbReference type="SUPFAM" id="SSF54928">
    <property type="entry name" value="RNA-binding domain, RBD"/>
    <property type="match status" value="2"/>
</dbReference>
<dbReference type="SUPFAM" id="SSF48239">
    <property type="entry name" value="Terpenoid cyclases/Protein prenyltransferases"/>
    <property type="match status" value="1"/>
</dbReference>
<keyword evidence="12" id="KW-1185">Reference proteome</keyword>
<dbReference type="GO" id="GO:0010333">
    <property type="term" value="F:terpene synthase activity"/>
    <property type="evidence" value="ECO:0007669"/>
    <property type="project" value="InterPro"/>
</dbReference>
<comment type="caution">
    <text evidence="11">The sequence shown here is derived from an EMBL/GenBank/DDBJ whole genome shotgun (WGS) entry which is preliminary data.</text>
</comment>
<evidence type="ECO:0000256" key="8">
    <source>
        <dbReference type="SAM" id="MobiDB-lite"/>
    </source>
</evidence>
<dbReference type="GO" id="GO:0003723">
    <property type="term" value="F:RNA binding"/>
    <property type="evidence" value="ECO:0007669"/>
    <property type="project" value="UniProtKB-UniRule"/>
</dbReference>
<evidence type="ECO:0000256" key="5">
    <source>
        <dbReference type="ARBA" id="ARBA00022884"/>
    </source>
</evidence>
<comment type="similarity">
    <text evidence="2">Belongs to the terpene synthase family.</text>
</comment>
<dbReference type="InterPro" id="IPR008949">
    <property type="entry name" value="Isoprenoid_synthase_dom_sf"/>
</dbReference>
<dbReference type="InterPro" id="IPR005630">
    <property type="entry name" value="Terpene_synthase_metal-bd"/>
</dbReference>
<dbReference type="FunFam" id="1.10.600.10:FF:000005">
    <property type="entry name" value="Ent-kaur-16-ene synthase, chloroplastic"/>
    <property type="match status" value="1"/>
</dbReference>
<evidence type="ECO:0000256" key="1">
    <source>
        <dbReference type="ARBA" id="ARBA00001946"/>
    </source>
</evidence>
<sequence length="844" mass="95677">MQGSEEIFLDPACCALGFRLLRMNGYEISSDALANFDKQENILNSMSDINFALELYKASQMIIFPNEPVLERIYDWTRTYLENELVSTGAIQDKSLHNEVDYALKHPYASLERTESRRYIENYNVDNIYFLKHLIGALKSSVLDTPNNFLYFNIDNRDLLTLSFQDFNKCQAIHREELDYLESRWVKEYNLDKLKFARQKIAYAHFSIAAVLSHPDLSDARISWAQNTVLTTVVDDFFDFAGSMEELLNLIELIQRWDEHSTIGFKSKDVEILFYAIYGTTNDLADKASKQQGRCVKKHLIDIWITLLDTMLKEAEWAKNKLVPTMYEYITNGYVSFALGPVILISLYLMGSKLPKQAVETQEYNNLFMHVSIIGRLLNDCVTVAREGAQGKLNSVSLAIVHGRGAVTEKEAQEEVTRLIESHRRELLRMVQQTKGSVVPKDCKDLFWKMSKVLHLFYMGDDKYSSPHKMDLKPEEVPEDTVKAVAETLRKSTSLKVSEDGKKVGRIAALLKPEEAIEQLDIRTIAASPLEYDVKREDVESFLGKYVKVSNVRMPCQVADKRVFCGTALIEFSTEEDAENVLSKVWKEFDAERAKQEEEFKNSRLLTVSNNKNYSNAEATYPKGLIVAFTLKGLSAGDSVEGDGAQEPVSVDSKVCKADGGLKSSENDAQENEQKESENVSDDKENNEMNVEEGKEEKANEEIGSESKEIQVEEGEKSAEDPTGKDKEKEGKSKADAYRDDTNVVLREDLKAVLGKFGTVKFVDFKIGEDSGYVRFEQPEAAQKARATAVLAKEGGLIVKNFIAILEPVTGEAEEEYWNLLRGNQEKHWENKGNRGRRGKHTPI</sequence>
<gene>
    <name evidence="11" type="ORF">GH714_032012</name>
</gene>
<dbReference type="Proteomes" id="UP000467840">
    <property type="component" value="Chromosome 16"/>
</dbReference>
<dbReference type="Pfam" id="PF00076">
    <property type="entry name" value="RRM_1"/>
    <property type="match status" value="1"/>
</dbReference>
<keyword evidence="3" id="KW-0479">Metal-binding</keyword>
<dbReference type="Pfam" id="PF08777">
    <property type="entry name" value="RRM_3"/>
    <property type="match status" value="1"/>
</dbReference>
<keyword evidence="4" id="KW-0460">Magnesium</keyword>
<keyword evidence="6" id="KW-0456">Lyase</keyword>
<feature type="compositionally biased region" description="Basic and acidic residues" evidence="8">
    <location>
        <begin position="672"/>
        <end position="735"/>
    </location>
</feature>
<dbReference type="GO" id="GO:0009686">
    <property type="term" value="P:gibberellin biosynthetic process"/>
    <property type="evidence" value="ECO:0007669"/>
    <property type="project" value="TreeGrafter"/>
</dbReference>
<feature type="domain" description="XRRM" evidence="10">
    <location>
        <begin position="727"/>
        <end position="844"/>
    </location>
</feature>
<reference evidence="11 12" key="1">
    <citation type="journal article" date="2020" name="Mol. Plant">
        <title>The Chromosome-Based Rubber Tree Genome Provides New Insights into Spurge Genome Evolution and Rubber Biosynthesis.</title>
        <authorList>
            <person name="Liu J."/>
            <person name="Shi C."/>
            <person name="Shi C.C."/>
            <person name="Li W."/>
            <person name="Zhang Q.J."/>
            <person name="Zhang Y."/>
            <person name="Li K."/>
            <person name="Lu H.F."/>
            <person name="Shi C."/>
            <person name="Zhu S.T."/>
            <person name="Xiao Z.Y."/>
            <person name="Nan H."/>
            <person name="Yue Y."/>
            <person name="Zhu X.G."/>
            <person name="Wu Y."/>
            <person name="Hong X.N."/>
            <person name="Fan G.Y."/>
            <person name="Tong Y."/>
            <person name="Zhang D."/>
            <person name="Mao C.L."/>
            <person name="Liu Y.L."/>
            <person name="Hao S.J."/>
            <person name="Liu W.Q."/>
            <person name="Lv M.Q."/>
            <person name="Zhang H.B."/>
            <person name="Liu Y."/>
            <person name="Hu-Tang G.R."/>
            <person name="Wang J.P."/>
            <person name="Wang J.H."/>
            <person name="Sun Y.H."/>
            <person name="Ni S.B."/>
            <person name="Chen W.B."/>
            <person name="Zhang X.C."/>
            <person name="Jiao Y.N."/>
            <person name="Eichler E.E."/>
            <person name="Li G.H."/>
            <person name="Liu X."/>
            <person name="Gao L.Z."/>
        </authorList>
    </citation>
    <scope>NUCLEOTIDE SEQUENCE [LARGE SCALE GENOMIC DNA]</scope>
    <source>
        <strain evidence="12">cv. GT1</strain>
        <tissue evidence="11">Leaf</tissue>
    </source>
</reference>
<dbReference type="InterPro" id="IPR001906">
    <property type="entry name" value="Terpene_synth_N"/>
</dbReference>
<dbReference type="GO" id="GO:0000287">
    <property type="term" value="F:magnesium ion binding"/>
    <property type="evidence" value="ECO:0007669"/>
    <property type="project" value="InterPro"/>
</dbReference>
<dbReference type="EMBL" id="JAAGAX010000009">
    <property type="protein sequence ID" value="KAF2304486.1"/>
    <property type="molecule type" value="Genomic_DNA"/>
</dbReference>
<evidence type="ECO:0000256" key="2">
    <source>
        <dbReference type="ARBA" id="ARBA00006333"/>
    </source>
</evidence>
<dbReference type="InterPro" id="IPR035979">
    <property type="entry name" value="RBD_domain_sf"/>
</dbReference>
<dbReference type="InterPro" id="IPR014886">
    <property type="entry name" value="La_xRRM"/>
</dbReference>
<dbReference type="Gene3D" id="3.30.70.330">
    <property type="match status" value="2"/>
</dbReference>